<organism evidence="3 4">
    <name type="scientific">Coniosporium apollinis (strain CBS 100218)</name>
    <name type="common">Rock-inhabiting black yeast</name>
    <dbReference type="NCBI Taxonomy" id="1168221"/>
    <lineage>
        <taxon>Eukaryota</taxon>
        <taxon>Fungi</taxon>
        <taxon>Dikarya</taxon>
        <taxon>Ascomycota</taxon>
        <taxon>Pezizomycotina</taxon>
        <taxon>Dothideomycetes</taxon>
        <taxon>Dothideomycetes incertae sedis</taxon>
        <taxon>Coniosporium</taxon>
    </lineage>
</organism>
<dbReference type="PROSITE" id="PS50217">
    <property type="entry name" value="BZIP"/>
    <property type="match status" value="1"/>
</dbReference>
<keyword evidence="4" id="KW-1185">Reference proteome</keyword>
<sequence length="277" mass="30501">MVLSTFDIEPQFQSTHRDISSLEAPVSLATEPEYHACVQDYGDVVPGVSPLVASVTERLLLELPLSLVDYSHVSSAEHVFGETVYNFWDGGSQAGDGCHISREETIGNLLVTDGSLPLVSKGAPDDHAAIVPGSWNFSVDLLPPPPPDIYSLPATLQIGCNQLDQPIYRVPDHNRPPATRQASTILAAQPIAATTSASSLGILQSHEVVSTDAETVTRKRQRNTLAARKYRKKRLDRITELEQALQDVTQQRDELRLQLARQEAETKTLREMMDGRR</sequence>
<dbReference type="AlphaFoldDB" id="R7YKU5"/>
<evidence type="ECO:0000259" key="2">
    <source>
        <dbReference type="PROSITE" id="PS50217"/>
    </source>
</evidence>
<dbReference type="EMBL" id="JH767559">
    <property type="protein sequence ID" value="EON62532.1"/>
    <property type="molecule type" value="Genomic_DNA"/>
</dbReference>
<dbReference type="Pfam" id="PF07716">
    <property type="entry name" value="bZIP_2"/>
    <property type="match status" value="1"/>
</dbReference>
<reference evidence="4" key="1">
    <citation type="submission" date="2012-06" db="EMBL/GenBank/DDBJ databases">
        <title>The genome sequence of Coniosporium apollinis CBS 100218.</title>
        <authorList>
            <consortium name="The Broad Institute Genome Sequencing Platform"/>
            <person name="Cuomo C."/>
            <person name="Gorbushina A."/>
            <person name="Noack S."/>
            <person name="Walker B."/>
            <person name="Young S.K."/>
            <person name="Zeng Q."/>
            <person name="Gargeya S."/>
            <person name="Fitzgerald M."/>
            <person name="Haas B."/>
            <person name="Abouelleil A."/>
            <person name="Alvarado L."/>
            <person name="Arachchi H.M."/>
            <person name="Berlin A.M."/>
            <person name="Chapman S.B."/>
            <person name="Goldberg J."/>
            <person name="Griggs A."/>
            <person name="Gujja S."/>
            <person name="Hansen M."/>
            <person name="Howarth C."/>
            <person name="Imamovic A."/>
            <person name="Larimer J."/>
            <person name="McCowan C."/>
            <person name="Montmayeur A."/>
            <person name="Murphy C."/>
            <person name="Neiman D."/>
            <person name="Pearson M."/>
            <person name="Priest M."/>
            <person name="Roberts A."/>
            <person name="Saif S."/>
            <person name="Shea T."/>
            <person name="Sisk P."/>
            <person name="Sykes S."/>
            <person name="Wortman J."/>
            <person name="Nusbaum C."/>
            <person name="Birren B."/>
        </authorList>
    </citation>
    <scope>NUCLEOTIDE SEQUENCE [LARGE SCALE GENOMIC DNA]</scope>
    <source>
        <strain evidence="4">CBS 100218</strain>
    </source>
</reference>
<dbReference type="CDD" id="cd14686">
    <property type="entry name" value="bZIP"/>
    <property type="match status" value="1"/>
</dbReference>
<accession>R7YKU5</accession>
<feature type="domain" description="BZIP" evidence="2">
    <location>
        <begin position="213"/>
        <end position="273"/>
    </location>
</feature>
<proteinExistence type="predicted"/>
<dbReference type="Proteomes" id="UP000016924">
    <property type="component" value="Unassembled WGS sequence"/>
</dbReference>
<dbReference type="OrthoDB" id="2257100at2759"/>
<dbReference type="RefSeq" id="XP_007777849.1">
    <property type="nucleotide sequence ID" value="XM_007779659.1"/>
</dbReference>
<evidence type="ECO:0000313" key="4">
    <source>
        <dbReference type="Proteomes" id="UP000016924"/>
    </source>
</evidence>
<gene>
    <name evidence="3" type="ORF">W97_01755</name>
</gene>
<dbReference type="SUPFAM" id="SSF57959">
    <property type="entry name" value="Leucine zipper domain"/>
    <property type="match status" value="1"/>
</dbReference>
<dbReference type="HOGENOM" id="CLU_1004774_0_0_1"/>
<dbReference type="eggNOG" id="ENOG502SG5D">
    <property type="taxonomic scope" value="Eukaryota"/>
</dbReference>
<dbReference type="PROSITE" id="PS00036">
    <property type="entry name" value="BZIP_BASIC"/>
    <property type="match status" value="1"/>
</dbReference>
<evidence type="ECO:0000256" key="1">
    <source>
        <dbReference type="SAM" id="Coils"/>
    </source>
</evidence>
<dbReference type="InterPro" id="IPR004827">
    <property type="entry name" value="bZIP"/>
</dbReference>
<keyword evidence="1" id="KW-0175">Coiled coil</keyword>
<evidence type="ECO:0000313" key="3">
    <source>
        <dbReference type="EMBL" id="EON62532.1"/>
    </source>
</evidence>
<dbReference type="GeneID" id="19899066"/>
<dbReference type="InterPro" id="IPR046347">
    <property type="entry name" value="bZIP_sf"/>
</dbReference>
<dbReference type="Gene3D" id="1.20.5.170">
    <property type="match status" value="1"/>
</dbReference>
<dbReference type="SMART" id="SM00338">
    <property type="entry name" value="BRLZ"/>
    <property type="match status" value="1"/>
</dbReference>
<dbReference type="GO" id="GO:0003700">
    <property type="term" value="F:DNA-binding transcription factor activity"/>
    <property type="evidence" value="ECO:0007669"/>
    <property type="project" value="InterPro"/>
</dbReference>
<protein>
    <recommendedName>
        <fullName evidence="2">BZIP domain-containing protein</fullName>
    </recommendedName>
</protein>
<dbReference type="STRING" id="1168221.R7YKU5"/>
<name>R7YKU5_CONA1</name>
<feature type="coiled-coil region" evidence="1">
    <location>
        <begin position="231"/>
        <end position="272"/>
    </location>
</feature>